<evidence type="ECO:0000256" key="1">
    <source>
        <dbReference type="ARBA" id="ARBA00009175"/>
    </source>
</evidence>
<dbReference type="PROSITE" id="PS51257">
    <property type="entry name" value="PROKAR_LIPOPROTEIN"/>
    <property type="match status" value="1"/>
</dbReference>
<sequence>MKRLYLCTFLLLLSSCSYENHTNNEIIISAAASLQAPLEEIVTSYEKINPNVPIIVNYGGSGSLQTQIAQGAPVDLFISASSLHMKSLVDEDIIKEDNTYPLMGNSIVVIKSKAQSWKSLQEVVDEKSKIAIGTPATVPAGKYAKQSLQNTGLWTSVVDYLVYAKDVTHVLTLVEEQSVSAGFVYGSDVKRSEGIHTLKEYSPTSHEPIIYTMGVIEEEARPFKDYLLEASSQKVFERYGFQALQ</sequence>
<dbReference type="NCBIfam" id="TIGR01256">
    <property type="entry name" value="modA"/>
    <property type="match status" value="1"/>
</dbReference>
<feature type="chain" id="PRO_5045219002" evidence="4">
    <location>
        <begin position="20"/>
        <end position="245"/>
    </location>
</feature>
<dbReference type="RefSeq" id="WP_377348217.1">
    <property type="nucleotide sequence ID" value="NZ_JBHLTP010000011.1"/>
</dbReference>
<accession>A0ABV6LPX6</accession>
<evidence type="ECO:0000256" key="4">
    <source>
        <dbReference type="SAM" id="SignalP"/>
    </source>
</evidence>
<dbReference type="PIRSF" id="PIRSF004846">
    <property type="entry name" value="ModA"/>
    <property type="match status" value="1"/>
</dbReference>
<feature type="signal peptide" evidence="4">
    <location>
        <begin position="1"/>
        <end position="19"/>
    </location>
</feature>
<dbReference type="SUPFAM" id="SSF53850">
    <property type="entry name" value="Periplasmic binding protein-like II"/>
    <property type="match status" value="1"/>
</dbReference>
<keyword evidence="3 4" id="KW-0732">Signal</keyword>
<dbReference type="PANTHER" id="PTHR30632">
    <property type="entry name" value="MOLYBDATE-BINDING PERIPLASMIC PROTEIN"/>
    <property type="match status" value="1"/>
</dbReference>
<evidence type="ECO:0000313" key="5">
    <source>
        <dbReference type="EMBL" id="MFC0524339.1"/>
    </source>
</evidence>
<dbReference type="PANTHER" id="PTHR30632:SF0">
    <property type="entry name" value="SULFATE-BINDING PROTEIN"/>
    <property type="match status" value="1"/>
</dbReference>
<comment type="similarity">
    <text evidence="1">Belongs to the bacterial solute-binding protein ModA family.</text>
</comment>
<keyword evidence="6" id="KW-1185">Reference proteome</keyword>
<dbReference type="InterPro" id="IPR005950">
    <property type="entry name" value="ModA"/>
</dbReference>
<proteinExistence type="inferred from homology"/>
<keyword evidence="2" id="KW-0479">Metal-binding</keyword>
<evidence type="ECO:0000256" key="2">
    <source>
        <dbReference type="ARBA" id="ARBA00022723"/>
    </source>
</evidence>
<comment type="caution">
    <text evidence="5">The sequence shown here is derived from an EMBL/GenBank/DDBJ whole genome shotgun (WGS) entry which is preliminary data.</text>
</comment>
<reference evidence="5 6" key="1">
    <citation type="submission" date="2024-09" db="EMBL/GenBank/DDBJ databases">
        <authorList>
            <person name="Sun Q."/>
            <person name="Mori K."/>
        </authorList>
    </citation>
    <scope>NUCLEOTIDE SEQUENCE [LARGE SCALE GENOMIC DNA]</scope>
    <source>
        <strain evidence="5 6">NCAIM B.02529</strain>
    </source>
</reference>
<dbReference type="InterPro" id="IPR050682">
    <property type="entry name" value="ModA/WtpA"/>
</dbReference>
<evidence type="ECO:0000256" key="3">
    <source>
        <dbReference type="ARBA" id="ARBA00022729"/>
    </source>
</evidence>
<dbReference type="Proteomes" id="UP001589836">
    <property type="component" value="Unassembled WGS sequence"/>
</dbReference>
<gene>
    <name evidence="5" type="primary">modA</name>
    <name evidence="5" type="ORF">ACFFGV_12260</name>
</gene>
<name>A0ABV6LPX6_9BACI</name>
<protein>
    <submittedName>
        <fullName evidence="5">Molybdate ABC transporter substrate-binding protein</fullName>
    </submittedName>
</protein>
<dbReference type="Pfam" id="PF13531">
    <property type="entry name" value="SBP_bac_11"/>
    <property type="match status" value="1"/>
</dbReference>
<evidence type="ECO:0000313" key="6">
    <source>
        <dbReference type="Proteomes" id="UP001589836"/>
    </source>
</evidence>
<dbReference type="EMBL" id="JBHLTP010000011">
    <property type="protein sequence ID" value="MFC0524339.1"/>
    <property type="molecule type" value="Genomic_DNA"/>
</dbReference>
<organism evidence="5 6">
    <name type="scientific">Pontibacillus salicampi</name>
    <dbReference type="NCBI Taxonomy" id="1449801"/>
    <lineage>
        <taxon>Bacteria</taxon>
        <taxon>Bacillati</taxon>
        <taxon>Bacillota</taxon>
        <taxon>Bacilli</taxon>
        <taxon>Bacillales</taxon>
        <taxon>Bacillaceae</taxon>
        <taxon>Pontibacillus</taxon>
    </lineage>
</organism>
<dbReference type="Gene3D" id="3.40.190.10">
    <property type="entry name" value="Periplasmic binding protein-like II"/>
    <property type="match status" value="2"/>
</dbReference>